<dbReference type="InterPro" id="IPR043128">
    <property type="entry name" value="Rev_trsase/Diguanyl_cyclase"/>
</dbReference>
<evidence type="ECO:0000256" key="2">
    <source>
        <dbReference type="SAM" id="Phobius"/>
    </source>
</evidence>
<gene>
    <name evidence="6" type="ORF">L0Y14_14855</name>
</gene>
<keyword evidence="2" id="KW-0472">Membrane</keyword>
<feature type="transmembrane region" description="Helical" evidence="2">
    <location>
        <begin position="193"/>
        <end position="215"/>
    </location>
</feature>
<proteinExistence type="predicted"/>
<evidence type="ECO:0000313" key="7">
    <source>
        <dbReference type="Proteomes" id="UP001056649"/>
    </source>
</evidence>
<dbReference type="PROSITE" id="PS50885">
    <property type="entry name" value="HAMP"/>
    <property type="match status" value="1"/>
</dbReference>
<dbReference type="InterPro" id="IPR000160">
    <property type="entry name" value="GGDEF_dom"/>
</dbReference>
<comment type="cofactor">
    <cofactor evidence="1">
        <name>Mg(2+)</name>
        <dbReference type="ChEBI" id="CHEBI:18420"/>
    </cofactor>
</comment>
<dbReference type="GO" id="GO:0003824">
    <property type="term" value="F:catalytic activity"/>
    <property type="evidence" value="ECO:0007669"/>
    <property type="project" value="UniProtKB-ARBA"/>
</dbReference>
<name>A0A9J6ZX09_9GAMM</name>
<keyword evidence="7" id="KW-1185">Reference proteome</keyword>
<dbReference type="InterPro" id="IPR001633">
    <property type="entry name" value="EAL_dom"/>
</dbReference>
<dbReference type="InterPro" id="IPR003660">
    <property type="entry name" value="HAMP_dom"/>
</dbReference>
<dbReference type="Pfam" id="PF00990">
    <property type="entry name" value="GGDEF"/>
    <property type="match status" value="1"/>
</dbReference>
<dbReference type="Proteomes" id="UP001056649">
    <property type="component" value="Chromosome"/>
</dbReference>
<evidence type="ECO:0000256" key="1">
    <source>
        <dbReference type="ARBA" id="ARBA00001946"/>
    </source>
</evidence>
<dbReference type="KEGG" id="eps:L0Y14_14855"/>
<dbReference type="Gene3D" id="3.30.70.270">
    <property type="match status" value="1"/>
</dbReference>
<feature type="domain" description="EAL" evidence="3">
    <location>
        <begin position="451"/>
        <end position="703"/>
    </location>
</feature>
<dbReference type="FunFam" id="3.30.70.270:FF:000001">
    <property type="entry name" value="Diguanylate cyclase domain protein"/>
    <property type="match status" value="1"/>
</dbReference>
<feature type="transmembrane region" description="Helical" evidence="2">
    <location>
        <begin position="12"/>
        <end position="36"/>
    </location>
</feature>
<evidence type="ECO:0000313" key="6">
    <source>
        <dbReference type="EMBL" id="USF87380.1"/>
    </source>
</evidence>
<feature type="domain" description="HAMP" evidence="4">
    <location>
        <begin position="216"/>
        <end position="270"/>
    </location>
</feature>
<organism evidence="6 7">
    <name type="scientific">Candidatus Endoriftia persephonae</name>
    <dbReference type="NCBI Taxonomy" id="393765"/>
    <lineage>
        <taxon>Bacteria</taxon>
        <taxon>Pseudomonadati</taxon>
        <taxon>Pseudomonadota</taxon>
        <taxon>Gammaproteobacteria</taxon>
        <taxon>Chromatiales</taxon>
        <taxon>Sedimenticolaceae</taxon>
        <taxon>Candidatus Endoriftia</taxon>
    </lineage>
</organism>
<evidence type="ECO:0000259" key="5">
    <source>
        <dbReference type="PROSITE" id="PS50887"/>
    </source>
</evidence>
<evidence type="ECO:0000259" key="4">
    <source>
        <dbReference type="PROSITE" id="PS50885"/>
    </source>
</evidence>
<dbReference type="SMART" id="SM00052">
    <property type="entry name" value="EAL"/>
    <property type="match status" value="1"/>
</dbReference>
<dbReference type="CDD" id="cd01948">
    <property type="entry name" value="EAL"/>
    <property type="match status" value="1"/>
</dbReference>
<dbReference type="Pfam" id="PF00563">
    <property type="entry name" value="EAL"/>
    <property type="match status" value="1"/>
</dbReference>
<accession>A0A9J6ZX09</accession>
<dbReference type="PROSITE" id="PS50887">
    <property type="entry name" value="GGDEF"/>
    <property type="match status" value="1"/>
</dbReference>
<dbReference type="SUPFAM" id="SSF141868">
    <property type="entry name" value="EAL domain-like"/>
    <property type="match status" value="1"/>
</dbReference>
<dbReference type="PANTHER" id="PTHR44757:SF2">
    <property type="entry name" value="BIOFILM ARCHITECTURE MAINTENANCE PROTEIN MBAA"/>
    <property type="match status" value="1"/>
</dbReference>
<dbReference type="GO" id="GO:0007165">
    <property type="term" value="P:signal transduction"/>
    <property type="evidence" value="ECO:0007669"/>
    <property type="project" value="InterPro"/>
</dbReference>
<feature type="domain" description="GGDEF" evidence="5">
    <location>
        <begin position="309"/>
        <end position="442"/>
    </location>
</feature>
<dbReference type="PROSITE" id="PS50883">
    <property type="entry name" value="EAL"/>
    <property type="match status" value="1"/>
</dbReference>
<dbReference type="CDD" id="cd01949">
    <property type="entry name" value="GGDEF"/>
    <property type="match status" value="1"/>
</dbReference>
<dbReference type="PANTHER" id="PTHR44757">
    <property type="entry name" value="DIGUANYLATE CYCLASE DGCP"/>
    <property type="match status" value="1"/>
</dbReference>
<dbReference type="InterPro" id="IPR035919">
    <property type="entry name" value="EAL_sf"/>
</dbReference>
<dbReference type="EMBL" id="CP090569">
    <property type="protein sequence ID" value="USF87380.1"/>
    <property type="molecule type" value="Genomic_DNA"/>
</dbReference>
<sequence length="703" mass="78673">MRLLSRLPLRSKFLVAPLIGLLLMLGLALIFLNAIFEQEVLFEHLNGEDLPILNRVSQLSSRVSNNYVRLLKVMGAAGQELDEEGVYERGTPLLDELNEIEEELNSLPSDYPLDDLEQAKYRVLLDAFGVYRNDVITAVEMGTVNLEMAGFHIRGVARHYLAINQLFQELQRIFQEDIKREIGKQWEHSKQQLINYSMLLIITVAGMIVSGLLLARLMSADVQRMIKAMVELAKGNTGVQVPASVMASRELKAMGQALIVFRDSLIKLADSQERYQQLAQHDTLTGLPNRLLFHDRLNHALNRANRSKIGLALLFLDLDRFKQINDAFGHPMGDRLLALVAKDLLEALREEDTIARLGGDEFVVILEGVHGRDHVINVAEKLLAVIGRERSLDSLQMHIGVSIGISLYPEDGEDVTTLVRNADAAMYQAKAKGRNGYAFYTPMLTEVLEASFELERAMRQAVEQEQFLLLYQPQVDVESGDIVGVEVLLRWQHPELGLMLPEQFISLAEESGLILPLGRWLVRQALQQASQWQLDGLRPVRLSINISNHQLADVQFASELGELLGQFGLDPGLIELEVTENSCAENLEILIEHLESIKALGVQIAIDDFGTGYSSLSYLKQFPVDTLKVDRTFIHDLIGSMENQAIVRAMIVLGRSLGLQVISEGVEQSAELAWLRAEGCDTYQGFLHSQPMSAEAFAQLIMP</sequence>
<dbReference type="AlphaFoldDB" id="A0A9J6ZX09"/>
<reference evidence="6" key="1">
    <citation type="journal article" date="2022" name="Mol. Ecol. Resour.">
        <title>The complete and closed genome of the facultative generalist Candidatus Endoriftia persephone from deep-sea hydrothermal vents.</title>
        <authorList>
            <person name="de Oliveira A.L."/>
            <person name="Srivastava A."/>
            <person name="Espada-Hinojosa S."/>
            <person name="Bright M."/>
        </authorList>
    </citation>
    <scope>NUCLEOTIDE SEQUENCE</scope>
    <source>
        <strain evidence="6">Tica-EPR-9o50.N</strain>
    </source>
</reference>
<dbReference type="RefSeq" id="WP_005959964.1">
    <property type="nucleotide sequence ID" value="NZ_CP090569.1"/>
</dbReference>
<keyword evidence="2" id="KW-1133">Transmembrane helix</keyword>
<dbReference type="InterPro" id="IPR052155">
    <property type="entry name" value="Biofilm_reg_signaling"/>
</dbReference>
<protein>
    <submittedName>
        <fullName evidence="6">EAL domain-containing protein</fullName>
    </submittedName>
</protein>
<keyword evidence="2" id="KW-0812">Transmembrane</keyword>
<dbReference type="Gene3D" id="3.20.20.450">
    <property type="entry name" value="EAL domain"/>
    <property type="match status" value="1"/>
</dbReference>
<evidence type="ECO:0000259" key="3">
    <source>
        <dbReference type="PROSITE" id="PS50883"/>
    </source>
</evidence>
<dbReference type="NCBIfam" id="TIGR00254">
    <property type="entry name" value="GGDEF"/>
    <property type="match status" value="1"/>
</dbReference>
<dbReference type="GO" id="GO:0016020">
    <property type="term" value="C:membrane"/>
    <property type="evidence" value="ECO:0007669"/>
    <property type="project" value="InterPro"/>
</dbReference>
<dbReference type="Gene3D" id="6.10.340.10">
    <property type="match status" value="1"/>
</dbReference>
<dbReference type="SUPFAM" id="SSF55073">
    <property type="entry name" value="Nucleotide cyclase"/>
    <property type="match status" value="1"/>
</dbReference>
<dbReference type="SMART" id="SM00267">
    <property type="entry name" value="GGDEF"/>
    <property type="match status" value="1"/>
</dbReference>
<dbReference type="InterPro" id="IPR029787">
    <property type="entry name" value="Nucleotide_cyclase"/>
</dbReference>